<evidence type="ECO:0000313" key="3">
    <source>
        <dbReference type="Proteomes" id="UP001378960"/>
    </source>
</evidence>
<reference evidence="2 3" key="1">
    <citation type="journal article" date="2023" name="Elife">
        <title>Identification of key yeast species and microbe-microbe interactions impacting larval growth of Drosophila in the wild.</title>
        <authorList>
            <person name="Mure A."/>
            <person name="Sugiura Y."/>
            <person name="Maeda R."/>
            <person name="Honda K."/>
            <person name="Sakurai N."/>
            <person name="Takahashi Y."/>
            <person name="Watada M."/>
            <person name="Katoh T."/>
            <person name="Gotoh A."/>
            <person name="Gotoh Y."/>
            <person name="Taniguchi I."/>
            <person name="Nakamura K."/>
            <person name="Hayashi T."/>
            <person name="Katayama T."/>
            <person name="Uemura T."/>
            <person name="Hattori Y."/>
        </authorList>
    </citation>
    <scope>NUCLEOTIDE SEQUENCE [LARGE SCALE GENOMIC DNA]</scope>
    <source>
        <strain evidence="2 3">PK-24</strain>
    </source>
</reference>
<accession>A0AAV5QY73</accession>
<organism evidence="2 3">
    <name type="scientific">Pichia kluyveri</name>
    <name type="common">Yeast</name>
    <dbReference type="NCBI Taxonomy" id="36015"/>
    <lineage>
        <taxon>Eukaryota</taxon>
        <taxon>Fungi</taxon>
        <taxon>Dikarya</taxon>
        <taxon>Ascomycota</taxon>
        <taxon>Saccharomycotina</taxon>
        <taxon>Pichiomycetes</taxon>
        <taxon>Pichiales</taxon>
        <taxon>Pichiaceae</taxon>
        <taxon>Pichia</taxon>
    </lineage>
</organism>
<proteinExistence type="predicted"/>
<evidence type="ECO:0000256" key="1">
    <source>
        <dbReference type="SAM" id="MobiDB-lite"/>
    </source>
</evidence>
<feature type="region of interest" description="Disordered" evidence="1">
    <location>
        <begin position="193"/>
        <end position="224"/>
    </location>
</feature>
<dbReference type="EMBL" id="BTGB01000001">
    <property type="protein sequence ID" value="GMM43937.1"/>
    <property type="molecule type" value="Genomic_DNA"/>
</dbReference>
<protein>
    <submittedName>
        <fullName evidence="2">Uncharacterized protein</fullName>
    </submittedName>
</protein>
<dbReference type="Proteomes" id="UP001378960">
    <property type="component" value="Unassembled WGS sequence"/>
</dbReference>
<keyword evidence="3" id="KW-1185">Reference proteome</keyword>
<name>A0AAV5QY73_PICKL</name>
<feature type="compositionally biased region" description="Acidic residues" evidence="1">
    <location>
        <begin position="200"/>
        <end position="212"/>
    </location>
</feature>
<sequence>MAGYGRLKRKNNTKRNDLCLSPTKFSSGSDTPSLVSSVSSCSYSSSDIFSSSREDLLSSLDHAFDDFSSQVHVDVSSPIIKSSKLLEFESVFKEFEDLENEVLPTTNKFNKFKNINLLKKNEGDEEFEPIDLDLNSSISSSLMNLNTRILELQSKIIEELEEKVETKKVVVIERKLTTQKALRHYGDTRTHKIKEKSLSDDEDSDEDSDEDILPPNKKTKRVDDQFDLTSCQSSNDLRFASELARKNVGFDMLIEEI</sequence>
<dbReference type="AlphaFoldDB" id="A0AAV5QY73"/>
<evidence type="ECO:0000313" key="2">
    <source>
        <dbReference type="EMBL" id="GMM43937.1"/>
    </source>
</evidence>
<comment type="caution">
    <text evidence="2">The sequence shown here is derived from an EMBL/GenBank/DDBJ whole genome shotgun (WGS) entry which is preliminary data.</text>
</comment>
<gene>
    <name evidence="2" type="ORF">DAPK24_005120</name>
</gene>